<dbReference type="EMBL" id="HACG01003433">
    <property type="protein sequence ID" value="CEK50298.1"/>
    <property type="molecule type" value="Transcribed_RNA"/>
</dbReference>
<gene>
    <name evidence="2" type="primary">ORF10343</name>
</gene>
<feature type="non-terminal residue" evidence="2">
    <location>
        <position position="1"/>
    </location>
</feature>
<name>A0A0B6Y2E6_9EUPU</name>
<evidence type="ECO:0000256" key="1">
    <source>
        <dbReference type="SAM" id="MobiDB-lite"/>
    </source>
</evidence>
<evidence type="ECO:0000313" key="2">
    <source>
        <dbReference type="EMBL" id="CEK50298.1"/>
    </source>
</evidence>
<protein>
    <submittedName>
        <fullName evidence="2">Uncharacterized protein</fullName>
    </submittedName>
</protein>
<reference evidence="2" key="1">
    <citation type="submission" date="2014-12" db="EMBL/GenBank/DDBJ databases">
        <title>Insight into the proteome of Arion vulgaris.</title>
        <authorList>
            <person name="Aradska J."/>
            <person name="Bulat T."/>
            <person name="Smidak R."/>
            <person name="Sarate P."/>
            <person name="Gangsoo J."/>
            <person name="Sialana F."/>
            <person name="Bilban M."/>
            <person name="Lubec G."/>
        </authorList>
    </citation>
    <scope>NUCLEOTIDE SEQUENCE</scope>
    <source>
        <tissue evidence="2">Skin</tissue>
    </source>
</reference>
<proteinExistence type="predicted"/>
<feature type="region of interest" description="Disordered" evidence="1">
    <location>
        <begin position="59"/>
        <end position="80"/>
    </location>
</feature>
<sequence length="80" mass="8621">LINLLNQLDGNADGQNGDNGLSTLLMMSALMNQRKQDGSSGTVPLSSLLPLNNQMPLNSFGQGEVTHQNYQQSANLYDGR</sequence>
<organism evidence="2">
    <name type="scientific">Arion vulgaris</name>
    <dbReference type="NCBI Taxonomy" id="1028688"/>
    <lineage>
        <taxon>Eukaryota</taxon>
        <taxon>Metazoa</taxon>
        <taxon>Spiralia</taxon>
        <taxon>Lophotrochozoa</taxon>
        <taxon>Mollusca</taxon>
        <taxon>Gastropoda</taxon>
        <taxon>Heterobranchia</taxon>
        <taxon>Euthyneura</taxon>
        <taxon>Panpulmonata</taxon>
        <taxon>Eupulmonata</taxon>
        <taxon>Stylommatophora</taxon>
        <taxon>Helicina</taxon>
        <taxon>Arionoidea</taxon>
        <taxon>Arionidae</taxon>
        <taxon>Arion</taxon>
    </lineage>
</organism>
<dbReference type="AlphaFoldDB" id="A0A0B6Y2E6"/>
<feature type="non-terminal residue" evidence="2">
    <location>
        <position position="80"/>
    </location>
</feature>
<accession>A0A0B6Y2E6</accession>